<dbReference type="EMBL" id="JH793161">
    <property type="protein sequence ID" value="ELQ35013.1"/>
    <property type="molecule type" value="Genomic_DNA"/>
</dbReference>
<evidence type="ECO:0000256" key="1">
    <source>
        <dbReference type="SAM" id="MobiDB-lite"/>
    </source>
</evidence>
<reference evidence="2" key="1">
    <citation type="journal article" date="2012" name="PLoS Genet.">
        <title>Comparative analysis of the genomes of two field isolates of the rice blast fungus Magnaporthe oryzae.</title>
        <authorList>
            <person name="Xue M."/>
            <person name="Yang J."/>
            <person name="Li Z."/>
            <person name="Hu S."/>
            <person name="Yao N."/>
            <person name="Dean R.A."/>
            <person name="Zhao W."/>
            <person name="Shen M."/>
            <person name="Zhang H."/>
            <person name="Li C."/>
            <person name="Liu L."/>
            <person name="Cao L."/>
            <person name="Xu X."/>
            <person name="Xing Y."/>
            <person name="Hsiang T."/>
            <person name="Zhang Z."/>
            <person name="Xu J.R."/>
            <person name="Peng Y.L."/>
        </authorList>
    </citation>
    <scope>NUCLEOTIDE SEQUENCE</scope>
    <source>
        <strain evidence="2">Y34</strain>
    </source>
</reference>
<dbReference type="AlphaFoldDB" id="A0AA97NRS6"/>
<gene>
    <name evidence="2" type="ORF">OOU_Y34scaffold00733g7</name>
</gene>
<name>A0AA97NRS6_PYRO3</name>
<feature type="region of interest" description="Disordered" evidence="1">
    <location>
        <begin position="1"/>
        <end position="31"/>
    </location>
</feature>
<dbReference type="Proteomes" id="UP000011086">
    <property type="component" value="Unassembled WGS sequence"/>
</dbReference>
<organism evidence="2">
    <name type="scientific">Pyricularia oryzae (strain Y34)</name>
    <name type="common">Rice blast fungus</name>
    <name type="synonym">Magnaporthe oryzae</name>
    <dbReference type="NCBI Taxonomy" id="1143189"/>
    <lineage>
        <taxon>Eukaryota</taxon>
        <taxon>Fungi</taxon>
        <taxon>Dikarya</taxon>
        <taxon>Ascomycota</taxon>
        <taxon>Pezizomycotina</taxon>
        <taxon>Sordariomycetes</taxon>
        <taxon>Sordariomycetidae</taxon>
        <taxon>Magnaporthales</taxon>
        <taxon>Pyriculariaceae</taxon>
        <taxon>Pyricularia</taxon>
    </lineage>
</organism>
<sequence length="104" mass="11677">MARAVRPGFKGYLRKGRPAPEISDTQAPSPEENASFWSRLVFAWPIPLLAVGFCRPLECNDISLIPESRSADKTVQKVVHEFRNGVRQKYPLARALYASSKADF</sequence>
<proteinExistence type="predicted"/>
<accession>A0AA97NRS6</accession>
<protein>
    <submittedName>
        <fullName evidence="2">Uncharacterized protein</fullName>
    </submittedName>
</protein>
<evidence type="ECO:0000313" key="2">
    <source>
        <dbReference type="EMBL" id="ELQ35013.1"/>
    </source>
</evidence>